<reference evidence="2" key="2">
    <citation type="submission" date="2025-09" db="UniProtKB">
        <authorList>
            <consortium name="Ensembl"/>
        </authorList>
    </citation>
    <scope>IDENTIFICATION</scope>
</reference>
<dbReference type="Gene3D" id="6.10.250.3150">
    <property type="match status" value="1"/>
</dbReference>
<evidence type="ECO:0000313" key="2">
    <source>
        <dbReference type="Ensembl" id="ENSMALP00000010135.1"/>
    </source>
</evidence>
<reference evidence="2" key="1">
    <citation type="submission" date="2025-08" db="UniProtKB">
        <authorList>
            <consortium name="Ensembl"/>
        </authorList>
    </citation>
    <scope>IDENTIFICATION</scope>
</reference>
<feature type="coiled-coil region" evidence="1">
    <location>
        <begin position="138"/>
        <end position="228"/>
    </location>
</feature>
<protein>
    <submittedName>
        <fullName evidence="2">Uncharacterized protein</fullName>
    </submittedName>
</protein>
<sequence length="293" mass="33417">MCSFYRGTIERVIIGCITVWYRACTVSCRMALQRIGKTTSKIIGAPLPSLTDIFNTCLTRRAISIADDTSHPAHSHFRPLPSGRSLQEELEKLRASHHELKNEKDALALKQQVESLHSEHETENKSHCDTVEHDLHLIDTMKAEKDALKVEKATLKAKKDALKAEKDALKVEKATLKAEKDALKVEKDTLKVEKDALKAEKDTLKAEKDTLKVEKATLQRELETEKLTHAERVGQDLQLINTLKLEKDTLKVEKDALKLILHKGHLPYLVFDFYINSAILFIFCRRFERYPVP</sequence>
<name>A0A3Q3J116_MONAL</name>
<dbReference type="Proteomes" id="UP000261600">
    <property type="component" value="Unplaced"/>
</dbReference>
<keyword evidence="3" id="KW-1185">Reference proteome</keyword>
<dbReference type="Ensembl" id="ENSMALT00000010352.1">
    <property type="protein sequence ID" value="ENSMALP00000010135.1"/>
    <property type="gene ID" value="ENSMALG00000007214.1"/>
</dbReference>
<keyword evidence="1" id="KW-0175">Coiled coil</keyword>
<dbReference type="AlphaFoldDB" id="A0A3Q3J116"/>
<accession>A0A3Q3J116</accession>
<evidence type="ECO:0000256" key="1">
    <source>
        <dbReference type="SAM" id="Coils"/>
    </source>
</evidence>
<dbReference type="STRING" id="43700.ENSMALP00000010135"/>
<organism evidence="2 3">
    <name type="scientific">Monopterus albus</name>
    <name type="common">Swamp eel</name>
    <dbReference type="NCBI Taxonomy" id="43700"/>
    <lineage>
        <taxon>Eukaryota</taxon>
        <taxon>Metazoa</taxon>
        <taxon>Chordata</taxon>
        <taxon>Craniata</taxon>
        <taxon>Vertebrata</taxon>
        <taxon>Euteleostomi</taxon>
        <taxon>Actinopterygii</taxon>
        <taxon>Neopterygii</taxon>
        <taxon>Teleostei</taxon>
        <taxon>Neoteleostei</taxon>
        <taxon>Acanthomorphata</taxon>
        <taxon>Anabantaria</taxon>
        <taxon>Synbranchiformes</taxon>
        <taxon>Synbranchidae</taxon>
        <taxon>Monopterus</taxon>
    </lineage>
</organism>
<feature type="coiled-coil region" evidence="1">
    <location>
        <begin position="83"/>
        <end position="110"/>
    </location>
</feature>
<proteinExistence type="predicted"/>
<evidence type="ECO:0000313" key="3">
    <source>
        <dbReference type="Proteomes" id="UP000261600"/>
    </source>
</evidence>